<dbReference type="Gene3D" id="3.40.50.720">
    <property type="entry name" value="NAD(P)-binding Rossmann-like Domain"/>
    <property type="match status" value="1"/>
</dbReference>
<dbReference type="PRINTS" id="PR00081">
    <property type="entry name" value="GDHRDH"/>
</dbReference>
<accession>A0A6I4NRK6</accession>
<dbReference type="InterPro" id="IPR002347">
    <property type="entry name" value="SDR_fam"/>
</dbReference>
<keyword evidence="1" id="KW-0560">Oxidoreductase</keyword>
<dbReference type="RefSeq" id="WP_160422378.1">
    <property type="nucleotide sequence ID" value="NZ_WSTA01000002.1"/>
</dbReference>
<evidence type="ECO:0000313" key="3">
    <source>
        <dbReference type="Proteomes" id="UP000438182"/>
    </source>
</evidence>
<gene>
    <name evidence="2" type="ORF">GB864_00780</name>
</gene>
<dbReference type="SUPFAM" id="SSF51735">
    <property type="entry name" value="NAD(P)-binding Rossmann-fold domains"/>
    <property type="match status" value="1"/>
</dbReference>
<sequence>MDRRTIIITGASDGIGAAASRALAARGERLLLVGRSPEKLAAVAEPLGAERFAADFARLDEVRALAQWVQERTDRIDVLANNAGGVFAERVVTVDGNERTMQVNHDAAFLLTHLLLDTLVTSGAKVVNTSSAAAGKFGELDLDDLEHDGKYAAMRAYGDSKLANILFTAGLDARYRSRGLSAVAFHPGDIASNFAKDTGGGLVRFFYASPLAAFLQSPEAGAHRLLWAVDGTPGADWQSGAYYSAPGRLPRRPHPQQDDTALMDAFWVESARRVGVGG</sequence>
<protein>
    <submittedName>
        <fullName evidence="2">SDR family NAD(P)-dependent oxidoreductase</fullName>
    </submittedName>
</protein>
<keyword evidence="3" id="KW-1185">Reference proteome</keyword>
<proteinExistence type="predicted"/>
<comment type="caution">
    <text evidence="2">The sequence shown here is derived from an EMBL/GenBank/DDBJ whole genome shotgun (WGS) entry which is preliminary data.</text>
</comment>
<reference evidence="2 3" key="1">
    <citation type="submission" date="2019-12" db="EMBL/GenBank/DDBJ databases">
        <authorList>
            <person name="Kim Y.S."/>
        </authorList>
    </citation>
    <scope>NUCLEOTIDE SEQUENCE [LARGE SCALE GENOMIC DNA]</scope>
    <source>
        <strain evidence="2 3">MMS17-SY077</strain>
    </source>
</reference>
<dbReference type="Pfam" id="PF00106">
    <property type="entry name" value="adh_short"/>
    <property type="match status" value="1"/>
</dbReference>
<dbReference type="Proteomes" id="UP000438182">
    <property type="component" value="Unassembled WGS sequence"/>
</dbReference>
<dbReference type="GO" id="GO:0016491">
    <property type="term" value="F:oxidoreductase activity"/>
    <property type="evidence" value="ECO:0007669"/>
    <property type="project" value="UniProtKB-KW"/>
</dbReference>
<dbReference type="PANTHER" id="PTHR43157:SF31">
    <property type="entry name" value="PHOSPHATIDYLINOSITOL-GLYCAN BIOSYNTHESIS CLASS F PROTEIN"/>
    <property type="match status" value="1"/>
</dbReference>
<evidence type="ECO:0000256" key="1">
    <source>
        <dbReference type="ARBA" id="ARBA00023002"/>
    </source>
</evidence>
<organism evidence="2 3">
    <name type="scientific">Agromyces seonyuensis</name>
    <dbReference type="NCBI Taxonomy" id="2662446"/>
    <lineage>
        <taxon>Bacteria</taxon>
        <taxon>Bacillati</taxon>
        <taxon>Actinomycetota</taxon>
        <taxon>Actinomycetes</taxon>
        <taxon>Micrococcales</taxon>
        <taxon>Microbacteriaceae</taxon>
        <taxon>Agromyces</taxon>
    </lineage>
</organism>
<dbReference type="InterPro" id="IPR036291">
    <property type="entry name" value="NAD(P)-bd_dom_sf"/>
</dbReference>
<dbReference type="EMBL" id="WSTA01000002">
    <property type="protein sequence ID" value="MWB97098.1"/>
    <property type="molecule type" value="Genomic_DNA"/>
</dbReference>
<name>A0A6I4NRK6_9MICO</name>
<dbReference type="AlphaFoldDB" id="A0A6I4NRK6"/>
<evidence type="ECO:0000313" key="2">
    <source>
        <dbReference type="EMBL" id="MWB97098.1"/>
    </source>
</evidence>
<dbReference type="PANTHER" id="PTHR43157">
    <property type="entry name" value="PHOSPHATIDYLINOSITOL-GLYCAN BIOSYNTHESIS CLASS F PROTEIN-RELATED"/>
    <property type="match status" value="1"/>
</dbReference>